<evidence type="ECO:0000313" key="11">
    <source>
        <dbReference type="EMBL" id="AVP87565.1"/>
    </source>
</evidence>
<dbReference type="PANTHER" id="PTHR30081">
    <property type="entry name" value="PROTEIN-EXPORT MEMBRANE PROTEIN SEC"/>
    <property type="match status" value="1"/>
</dbReference>
<comment type="similarity">
    <text evidence="9">Belongs to the SecD/SecF family. SecF subfamily.</text>
</comment>
<dbReference type="Pfam" id="PF02355">
    <property type="entry name" value="SecD_SecF_C"/>
    <property type="match status" value="1"/>
</dbReference>
<comment type="subcellular location">
    <subcellularLocation>
        <location evidence="1 9">Cell membrane</location>
        <topology evidence="1 9">Multi-pass membrane protein</topology>
    </subcellularLocation>
</comment>
<dbReference type="RefSeq" id="WP_106874423.1">
    <property type="nucleotide sequence ID" value="NZ_CP027845.1"/>
</dbReference>
<dbReference type="Gene3D" id="1.20.1640.10">
    <property type="entry name" value="Multidrug efflux transporter AcrB transmembrane domain"/>
    <property type="match status" value="1"/>
</dbReference>
<dbReference type="GO" id="GO:0015450">
    <property type="term" value="F:protein-transporting ATPase activity"/>
    <property type="evidence" value="ECO:0007669"/>
    <property type="project" value="InterPro"/>
</dbReference>
<dbReference type="InterPro" id="IPR055344">
    <property type="entry name" value="SecD_SecF_C_bact"/>
</dbReference>
<organism evidence="11 12">
    <name type="scientific">Candidatus Phycorickettsia trachydisci</name>
    <dbReference type="NCBI Taxonomy" id="2115978"/>
    <lineage>
        <taxon>Bacteria</taxon>
        <taxon>Pseudomonadati</taxon>
        <taxon>Pseudomonadota</taxon>
        <taxon>Alphaproteobacteria</taxon>
        <taxon>Rickettsiales</taxon>
        <taxon>Rickettsiaceae</taxon>
        <taxon>Candidatus Phycorickettsia</taxon>
    </lineage>
</organism>
<evidence type="ECO:0000313" key="12">
    <source>
        <dbReference type="Proteomes" id="UP000241762"/>
    </source>
</evidence>
<keyword evidence="5 9" id="KW-0653">Protein transport</keyword>
<evidence type="ECO:0000256" key="3">
    <source>
        <dbReference type="ARBA" id="ARBA00022475"/>
    </source>
</evidence>
<dbReference type="OrthoDB" id="9774769at2"/>
<dbReference type="EMBL" id="CP027845">
    <property type="protein sequence ID" value="AVP87565.1"/>
    <property type="molecule type" value="Genomic_DNA"/>
</dbReference>
<keyword evidence="6 9" id="KW-1133">Transmembrane helix</keyword>
<evidence type="ECO:0000256" key="7">
    <source>
        <dbReference type="ARBA" id="ARBA00023010"/>
    </source>
</evidence>
<evidence type="ECO:0000256" key="9">
    <source>
        <dbReference type="HAMAP-Rule" id="MF_01464"/>
    </source>
</evidence>
<evidence type="ECO:0000256" key="8">
    <source>
        <dbReference type="ARBA" id="ARBA00023136"/>
    </source>
</evidence>
<keyword evidence="8 9" id="KW-0472">Membrane</keyword>
<gene>
    <name evidence="9" type="primary">secF</name>
    <name evidence="11" type="ORF">phytr_6240</name>
</gene>
<keyword evidence="4 9" id="KW-0812">Transmembrane</keyword>
<keyword evidence="12" id="KW-1185">Reference proteome</keyword>
<protein>
    <recommendedName>
        <fullName evidence="9">Protein-export membrane protein SecF</fullName>
    </recommendedName>
</protein>
<comment type="function">
    <text evidence="9">Part of the Sec protein translocase complex. Interacts with the SecYEG preprotein conducting channel. SecDF uses the proton motive force (PMF) to complete protein translocation after the ATP-dependent function of SecA.</text>
</comment>
<dbReference type="InterPro" id="IPR022645">
    <property type="entry name" value="SecD/SecF_bac"/>
</dbReference>
<feature type="transmembrane region" description="Helical" evidence="9">
    <location>
        <begin position="245"/>
        <end position="264"/>
    </location>
</feature>
<dbReference type="Proteomes" id="UP000241762">
    <property type="component" value="Chromosome"/>
</dbReference>
<dbReference type="NCBIfam" id="TIGR00916">
    <property type="entry name" value="2A0604s01"/>
    <property type="match status" value="1"/>
</dbReference>
<dbReference type="Pfam" id="PF07549">
    <property type="entry name" value="Sec_GG"/>
    <property type="match status" value="1"/>
</dbReference>
<dbReference type="PRINTS" id="PR01755">
    <property type="entry name" value="SECFTRNLCASE"/>
</dbReference>
<feature type="domain" description="Protein export membrane protein SecD/SecF C-terminal" evidence="10">
    <location>
        <begin position="113"/>
        <end position="296"/>
    </location>
</feature>
<dbReference type="GO" id="GO:0005886">
    <property type="term" value="C:plasma membrane"/>
    <property type="evidence" value="ECO:0007669"/>
    <property type="project" value="UniProtKB-SubCell"/>
</dbReference>
<reference evidence="11 12" key="1">
    <citation type="submission" date="2018-03" db="EMBL/GenBank/DDBJ databases">
        <title>A gene transfer event suggests a long-term partnership between eustigmatophyte algae and a novel lineage of endosymbiotic bacteria.</title>
        <authorList>
            <person name="Yurchenko T."/>
            <person name="Sevcikova T."/>
            <person name="Pribyl P."/>
            <person name="El Karkouri K."/>
            <person name="Klimes V."/>
            <person name="Amaral R."/>
            <person name="Zbrankova V."/>
            <person name="Kim E."/>
            <person name="Raoult D."/>
            <person name="Santos L.M.A."/>
            <person name="Elias M."/>
        </authorList>
    </citation>
    <scope>NUCLEOTIDE SEQUENCE [LARGE SCALE GENOMIC DNA]</scope>
    <source>
        <strain evidence="11">CCALA 838</strain>
    </source>
</reference>
<feature type="transmembrane region" description="Helical" evidence="9">
    <location>
        <begin position="23"/>
        <end position="42"/>
    </location>
</feature>
<dbReference type="GO" id="GO:0006605">
    <property type="term" value="P:protein targeting"/>
    <property type="evidence" value="ECO:0007669"/>
    <property type="project" value="UniProtKB-UniRule"/>
</dbReference>
<evidence type="ECO:0000256" key="1">
    <source>
        <dbReference type="ARBA" id="ARBA00004651"/>
    </source>
</evidence>
<keyword evidence="3 9" id="KW-1003">Cell membrane</keyword>
<dbReference type="InterPro" id="IPR022813">
    <property type="entry name" value="SecD/SecF_arch_bac"/>
</dbReference>
<dbReference type="InterPro" id="IPR022646">
    <property type="entry name" value="SecD/SecF_CS"/>
</dbReference>
<dbReference type="PANTHER" id="PTHR30081:SF8">
    <property type="entry name" value="PROTEIN TRANSLOCASE SUBUNIT SECF"/>
    <property type="match status" value="1"/>
</dbReference>
<feature type="transmembrane region" description="Helical" evidence="9">
    <location>
        <begin position="166"/>
        <end position="188"/>
    </location>
</feature>
<keyword evidence="2 9" id="KW-0813">Transport</keyword>
<evidence type="ECO:0000259" key="10">
    <source>
        <dbReference type="Pfam" id="PF02355"/>
    </source>
</evidence>
<sequence length="301" mass="34107">MRLYPLRLWSSDVEFSFMTFRNYSYMISIALMLISIISLGVFKLNFGIDFVGGINIEISSKKPIQLAQMRKNLEKINLKEVLIQSIGENEIGIKVASGKDHDTSSIIDRIKKSINTEFENNRIKYERVDFVGPQVGSQMIWSGIMSVTLAFAAIVAYIWIRFEWRFGIGIILSLVHDIILCLGFASWMQLDFNLSSIAALLTIVGYSVNDSVVIYDRIRENLHKWSHKNIIEIINMSINQTLSRTTLTVLTTLIANLALIVYGGKAIQEFSLLMFFGILVGTFSSIFIAAPILPMFKLEKI</sequence>
<dbReference type="InterPro" id="IPR005665">
    <property type="entry name" value="SecF_bac"/>
</dbReference>
<comment type="caution">
    <text evidence="9">Lacks conserved residue(s) required for the propagation of feature annotation.</text>
</comment>
<name>A0A2P1P8J6_9RICK</name>
<evidence type="ECO:0000256" key="4">
    <source>
        <dbReference type="ARBA" id="ARBA00022692"/>
    </source>
</evidence>
<dbReference type="GO" id="GO:0065002">
    <property type="term" value="P:intracellular protein transmembrane transport"/>
    <property type="evidence" value="ECO:0007669"/>
    <property type="project" value="UniProtKB-UniRule"/>
</dbReference>
<dbReference type="HAMAP" id="MF_01464_B">
    <property type="entry name" value="SecF_B"/>
    <property type="match status" value="1"/>
</dbReference>
<proteinExistence type="inferred from homology"/>
<dbReference type="GO" id="GO:0043952">
    <property type="term" value="P:protein transport by the Sec complex"/>
    <property type="evidence" value="ECO:0007669"/>
    <property type="project" value="UniProtKB-UniRule"/>
</dbReference>
<dbReference type="AlphaFoldDB" id="A0A2P1P8J6"/>
<keyword evidence="7 9" id="KW-0811">Translocation</keyword>
<dbReference type="SUPFAM" id="SSF82866">
    <property type="entry name" value="Multidrug efflux transporter AcrB transmembrane domain"/>
    <property type="match status" value="1"/>
</dbReference>
<accession>A0A2P1P8J6</accession>
<dbReference type="InterPro" id="IPR048634">
    <property type="entry name" value="SecD_SecF_C"/>
</dbReference>
<dbReference type="NCBIfam" id="TIGR00966">
    <property type="entry name" value="transloc_SecF"/>
    <property type="match status" value="1"/>
</dbReference>
<comment type="subunit">
    <text evidence="9">Forms a complex with SecD. Part of the essential Sec protein translocation apparatus which comprises SecA, SecYEG and auxiliary proteins SecDF-YajC and YidC.</text>
</comment>
<evidence type="ECO:0000256" key="5">
    <source>
        <dbReference type="ARBA" id="ARBA00022927"/>
    </source>
</evidence>
<evidence type="ECO:0000256" key="6">
    <source>
        <dbReference type="ARBA" id="ARBA00022989"/>
    </source>
</evidence>
<evidence type="ECO:0000256" key="2">
    <source>
        <dbReference type="ARBA" id="ARBA00022448"/>
    </source>
</evidence>
<feature type="transmembrane region" description="Helical" evidence="9">
    <location>
        <begin position="270"/>
        <end position="293"/>
    </location>
</feature>
<dbReference type="KEGG" id="ptc:phytr_6240"/>
<feature type="transmembrane region" description="Helical" evidence="9">
    <location>
        <begin position="139"/>
        <end position="159"/>
    </location>
</feature>